<dbReference type="InterPro" id="IPR011050">
    <property type="entry name" value="Pectin_lyase_fold/virulence"/>
</dbReference>
<reference evidence="2" key="1">
    <citation type="submission" date="2021-01" db="EMBL/GenBank/DDBJ databases">
        <authorList>
            <person name="Corre E."/>
            <person name="Pelletier E."/>
            <person name="Niang G."/>
            <person name="Scheremetjew M."/>
            <person name="Finn R."/>
            <person name="Kale V."/>
            <person name="Holt S."/>
            <person name="Cochrane G."/>
            <person name="Meng A."/>
            <person name="Brown T."/>
            <person name="Cohen L."/>
        </authorList>
    </citation>
    <scope>NUCLEOTIDE SEQUENCE</scope>
    <source>
        <strain evidence="2">CCMP3303</strain>
    </source>
</reference>
<dbReference type="SUPFAM" id="SSF51126">
    <property type="entry name" value="Pectin lyase-like"/>
    <property type="match status" value="1"/>
</dbReference>
<accession>A0A7S0FLN2</accession>
<protein>
    <submittedName>
        <fullName evidence="2">Uncharacterized protein</fullName>
    </submittedName>
</protein>
<feature type="compositionally biased region" description="Low complexity" evidence="1">
    <location>
        <begin position="30"/>
        <end position="68"/>
    </location>
</feature>
<dbReference type="EMBL" id="HBEJ01009259">
    <property type="protein sequence ID" value="CAD8369431.1"/>
    <property type="molecule type" value="Transcribed_RNA"/>
</dbReference>
<sequence length="533" mass="56523">MAPSPFPSSDPSVTLSGRPSQGPSVPPSQGPSDGPTSLPSSKPSLLPSSNPSSIPSLSPSFSPSSLPSGVPIAIPSSEPSQMPSTCDSGKGVGSCAELNTTILNATDPINRAEIELCNDIICSGDLDMTNTYFRLSCRDQPCEIDLNGNGFVTQWNSGDGSDFCVTFDGVTITGGDVENRLAIHQPFELSKKRGGAISALGTRRNATSCIELINTTIRDSCAPTGGGVYIRNSNFILRDSQCLNNTATNGRGGCARIAGYTTSTIDNSTFDSNCAKSSGGALHYYNGVIGESEDPATHVISDSIFSNNEVKSSYYGVGGSITAIKGELRFSDLEFWNNSAASGGALALLEYPEPYSESRRRLDISKRRTEELCSPETRACTQIDAELENAKFSGNVARNMGRGPDIYVEDKECCYINVTCNDATEFCDACNSTTFTSTNYQFIYSNREVCVNSIKSEEVCLGGSCENTDECSTIYPVATTFNCSSANGASGNVCCIEPSQNCVGKSEFPGEKCCGDYVCTGDYGEQKKCSLPQ</sequence>
<feature type="region of interest" description="Disordered" evidence="1">
    <location>
        <begin position="1"/>
        <end position="90"/>
    </location>
</feature>
<evidence type="ECO:0000313" key="2">
    <source>
        <dbReference type="EMBL" id="CAD8369431.1"/>
    </source>
</evidence>
<evidence type="ECO:0000256" key="1">
    <source>
        <dbReference type="SAM" id="MobiDB-lite"/>
    </source>
</evidence>
<proteinExistence type="predicted"/>
<dbReference type="AlphaFoldDB" id="A0A7S0FLN2"/>
<name>A0A7S0FLN2_9STRA</name>
<gene>
    <name evidence="2" type="ORF">MPOL1434_LOCUS5438</name>
</gene>
<organism evidence="2">
    <name type="scientific">Minutocellus polymorphus</name>
    <dbReference type="NCBI Taxonomy" id="265543"/>
    <lineage>
        <taxon>Eukaryota</taxon>
        <taxon>Sar</taxon>
        <taxon>Stramenopiles</taxon>
        <taxon>Ochrophyta</taxon>
        <taxon>Bacillariophyta</taxon>
        <taxon>Mediophyceae</taxon>
        <taxon>Cymatosirophycidae</taxon>
        <taxon>Cymatosirales</taxon>
        <taxon>Cymatosiraceae</taxon>
        <taxon>Minutocellus</taxon>
    </lineage>
</organism>
<feature type="compositionally biased region" description="Polar residues" evidence="1">
    <location>
        <begin position="77"/>
        <end position="87"/>
    </location>
</feature>